<keyword evidence="2" id="KW-1185">Reference proteome</keyword>
<protein>
    <submittedName>
        <fullName evidence="1">Uncharacterized protein</fullName>
    </submittedName>
</protein>
<evidence type="ECO:0000313" key="2">
    <source>
        <dbReference type="Proteomes" id="UP000618733"/>
    </source>
</evidence>
<proteinExistence type="predicted"/>
<reference evidence="1" key="1">
    <citation type="submission" date="2020-12" db="EMBL/GenBank/DDBJ databases">
        <title>Leucobacter sp. CAS2, isolated from Chromium sludge.</title>
        <authorList>
            <person name="Xu Z."/>
        </authorList>
    </citation>
    <scope>NUCLEOTIDE SEQUENCE</scope>
    <source>
        <strain evidence="1">CSA2</strain>
    </source>
</reference>
<accession>A0A934QDK6</accession>
<dbReference type="EMBL" id="JAEHOI010000011">
    <property type="protein sequence ID" value="MBK0422681.1"/>
    <property type="molecule type" value="Genomic_DNA"/>
</dbReference>
<name>A0A934QDK6_9MICO</name>
<sequence>MDTKQTKITGLRLEIPQGTNEGVAIDELIDDLLHGDVRGALRALHELVESDEEKAAAAAAAVAGKGRTVVVTRTVTTTARIEE</sequence>
<dbReference type="AlphaFoldDB" id="A0A934QDK6"/>
<dbReference type="Proteomes" id="UP000618733">
    <property type="component" value="Unassembled WGS sequence"/>
</dbReference>
<organism evidence="1 2">
    <name type="scientific">Leucobacter edaphi</name>
    <dbReference type="NCBI Taxonomy" id="2796472"/>
    <lineage>
        <taxon>Bacteria</taxon>
        <taxon>Bacillati</taxon>
        <taxon>Actinomycetota</taxon>
        <taxon>Actinomycetes</taxon>
        <taxon>Micrococcales</taxon>
        <taxon>Microbacteriaceae</taxon>
        <taxon>Leucobacter</taxon>
    </lineage>
</organism>
<comment type="caution">
    <text evidence="1">The sequence shown here is derived from an EMBL/GenBank/DDBJ whole genome shotgun (WGS) entry which is preliminary data.</text>
</comment>
<dbReference type="RefSeq" id="WP_200132877.1">
    <property type="nucleotide sequence ID" value="NZ_JAEHOI010000011.1"/>
</dbReference>
<evidence type="ECO:0000313" key="1">
    <source>
        <dbReference type="EMBL" id="MBK0422681.1"/>
    </source>
</evidence>
<gene>
    <name evidence="1" type="ORF">JD292_11420</name>
</gene>